<accession>F6H4M5</accession>
<gene>
    <name evidence="1" type="ordered locus">VIT_07s0031g01000</name>
</gene>
<sequence length="42" mass="4869">MGPIPRPSLYCHPFFFYSIRDHHKRIDRGLMLLLPLSTAITG</sequence>
<keyword evidence="2" id="KW-1185">Reference proteome</keyword>
<proteinExistence type="predicted"/>
<evidence type="ECO:0000313" key="1">
    <source>
        <dbReference type="EMBL" id="CCB47089.1"/>
    </source>
</evidence>
<protein>
    <submittedName>
        <fullName evidence="1">Uncharacterized protein</fullName>
    </submittedName>
</protein>
<name>F6H4M5_VITVI</name>
<dbReference type="EMBL" id="FN595233">
    <property type="protein sequence ID" value="CCB47089.1"/>
    <property type="molecule type" value="Genomic_DNA"/>
</dbReference>
<dbReference type="AlphaFoldDB" id="F6H4M5"/>
<evidence type="ECO:0000313" key="2">
    <source>
        <dbReference type="Proteomes" id="UP000009183"/>
    </source>
</evidence>
<dbReference type="HOGENOM" id="CLU_3261597_0_0_1"/>
<organism evidence="1 2">
    <name type="scientific">Vitis vinifera</name>
    <name type="common">Grape</name>
    <dbReference type="NCBI Taxonomy" id="29760"/>
    <lineage>
        <taxon>Eukaryota</taxon>
        <taxon>Viridiplantae</taxon>
        <taxon>Streptophyta</taxon>
        <taxon>Embryophyta</taxon>
        <taxon>Tracheophyta</taxon>
        <taxon>Spermatophyta</taxon>
        <taxon>Magnoliopsida</taxon>
        <taxon>eudicotyledons</taxon>
        <taxon>Gunneridae</taxon>
        <taxon>Pentapetalae</taxon>
        <taxon>rosids</taxon>
        <taxon>Vitales</taxon>
        <taxon>Vitaceae</taxon>
        <taxon>Viteae</taxon>
        <taxon>Vitis</taxon>
    </lineage>
</organism>
<dbReference type="PaxDb" id="29760-VIT_07s0031g01000.t01"/>
<dbReference type="Proteomes" id="UP000009183">
    <property type="component" value="Chromosome 7"/>
</dbReference>
<reference evidence="2" key="1">
    <citation type="journal article" date="2007" name="Nature">
        <title>The grapevine genome sequence suggests ancestral hexaploidization in major angiosperm phyla.</title>
        <authorList>
            <consortium name="The French-Italian Public Consortium for Grapevine Genome Characterization."/>
            <person name="Jaillon O."/>
            <person name="Aury J.-M."/>
            <person name="Noel B."/>
            <person name="Policriti A."/>
            <person name="Clepet C."/>
            <person name="Casagrande A."/>
            <person name="Choisne N."/>
            <person name="Aubourg S."/>
            <person name="Vitulo N."/>
            <person name="Jubin C."/>
            <person name="Vezzi A."/>
            <person name="Legeai F."/>
            <person name="Hugueney P."/>
            <person name="Dasilva C."/>
            <person name="Horner D."/>
            <person name="Mica E."/>
            <person name="Jublot D."/>
            <person name="Poulain J."/>
            <person name="Bruyere C."/>
            <person name="Billault A."/>
            <person name="Segurens B."/>
            <person name="Gouyvenoux M."/>
            <person name="Ugarte E."/>
            <person name="Cattonaro F."/>
            <person name="Anthouard V."/>
            <person name="Vico V."/>
            <person name="Del Fabbro C."/>
            <person name="Alaux M."/>
            <person name="Di Gaspero G."/>
            <person name="Dumas V."/>
            <person name="Felice N."/>
            <person name="Paillard S."/>
            <person name="Juman I."/>
            <person name="Moroldo M."/>
            <person name="Scalabrin S."/>
            <person name="Canaguier A."/>
            <person name="Le Clainche I."/>
            <person name="Malacrida G."/>
            <person name="Durand E."/>
            <person name="Pesole G."/>
            <person name="Laucou V."/>
            <person name="Chatelet P."/>
            <person name="Merdinoglu D."/>
            <person name="Delledonne M."/>
            <person name="Pezzotti M."/>
            <person name="Lecharny A."/>
            <person name="Scarpelli C."/>
            <person name="Artiguenave F."/>
            <person name="Pe M.E."/>
            <person name="Valle G."/>
            <person name="Morgante M."/>
            <person name="Caboche M."/>
            <person name="Adam-Blondon A.-F."/>
            <person name="Weissenbach J."/>
            <person name="Quetier F."/>
            <person name="Wincker P."/>
        </authorList>
    </citation>
    <scope>NUCLEOTIDE SEQUENCE [LARGE SCALE GENOMIC DNA]</scope>
    <source>
        <strain evidence="2">cv. Pinot noir / PN40024</strain>
    </source>
</reference>
<dbReference type="InParanoid" id="F6H4M5"/>